<reference evidence="1 2" key="1">
    <citation type="submission" date="2018-06" db="EMBL/GenBank/DDBJ databases">
        <title>Freshwater and sediment microbial communities from various areas in North America, analyzing microbe dynamics in response to fracking.</title>
        <authorList>
            <person name="Lamendella R."/>
        </authorList>
    </citation>
    <scope>NUCLEOTIDE SEQUENCE [LARGE SCALE GENOMIC DNA]</scope>
    <source>
        <strain evidence="1 2">NG-13</strain>
    </source>
</reference>
<protein>
    <submittedName>
        <fullName evidence="1">Uncharacterized protein</fullName>
    </submittedName>
</protein>
<name>A0ABX9BFQ3_9BACL</name>
<evidence type="ECO:0000313" key="1">
    <source>
        <dbReference type="EMBL" id="RAI91148.1"/>
    </source>
</evidence>
<sequence length="72" mass="7886">MAVTREVRTAHSLEAAIQADHMAEDPVDPVDPVDLAEVSTAIVSNRKRAIQELPPAAPVLVNFLLHFMIPFI</sequence>
<proteinExistence type="predicted"/>
<comment type="caution">
    <text evidence="1">The sequence shown here is derived from an EMBL/GenBank/DDBJ whole genome shotgun (WGS) entry which is preliminary data.</text>
</comment>
<evidence type="ECO:0000313" key="2">
    <source>
        <dbReference type="Proteomes" id="UP000248827"/>
    </source>
</evidence>
<accession>A0ABX9BFQ3</accession>
<keyword evidence="2" id="KW-1185">Reference proteome</keyword>
<organism evidence="1 2">
    <name type="scientific">Paenibacillus pabuli</name>
    <dbReference type="NCBI Taxonomy" id="1472"/>
    <lineage>
        <taxon>Bacteria</taxon>
        <taxon>Bacillati</taxon>
        <taxon>Bacillota</taxon>
        <taxon>Bacilli</taxon>
        <taxon>Bacillales</taxon>
        <taxon>Paenibacillaceae</taxon>
        <taxon>Paenibacillus</taxon>
    </lineage>
</organism>
<dbReference type="EMBL" id="QLLI01000012">
    <property type="protein sequence ID" value="RAI91148.1"/>
    <property type="molecule type" value="Genomic_DNA"/>
</dbReference>
<dbReference type="Proteomes" id="UP000248827">
    <property type="component" value="Unassembled WGS sequence"/>
</dbReference>
<gene>
    <name evidence="1" type="ORF">DET54_11211</name>
</gene>